<name>A0A2M7VA33_9BACT</name>
<evidence type="ECO:0000313" key="1">
    <source>
        <dbReference type="EMBL" id="PIZ95717.1"/>
    </source>
</evidence>
<protein>
    <submittedName>
        <fullName evidence="1">Uncharacterized protein</fullName>
    </submittedName>
</protein>
<accession>A0A2M7VA33</accession>
<dbReference type="Proteomes" id="UP000231453">
    <property type="component" value="Unassembled WGS sequence"/>
</dbReference>
<dbReference type="EMBL" id="PFPL01000046">
    <property type="protein sequence ID" value="PIZ95717.1"/>
    <property type="molecule type" value="Genomic_DNA"/>
</dbReference>
<comment type="caution">
    <text evidence="1">The sequence shown here is derived from an EMBL/GenBank/DDBJ whole genome shotgun (WGS) entry which is preliminary data.</text>
</comment>
<dbReference type="AlphaFoldDB" id="A0A2M7VA33"/>
<sequence length="89" mass="10134">MIEIVDIIKEVLSLVDSHLSEDGEHFLQKVSPLDYPITLHIPLDGQICYVYCGLNSKGLRGINFLRGGSIDLEMGEVFREELKRRLCIM</sequence>
<organism evidence="1 2">
    <name type="scientific">Candidatus Magasanikbacteria bacterium CG_4_10_14_0_2_um_filter_33_14</name>
    <dbReference type="NCBI Taxonomy" id="1974636"/>
    <lineage>
        <taxon>Bacteria</taxon>
        <taxon>Candidatus Magasanikiibacteriota</taxon>
    </lineage>
</organism>
<proteinExistence type="predicted"/>
<reference evidence="2" key="1">
    <citation type="submission" date="2017-09" db="EMBL/GenBank/DDBJ databases">
        <title>Depth-based differentiation of microbial function through sediment-hosted aquifers and enrichment of novel symbionts in the deep terrestrial subsurface.</title>
        <authorList>
            <person name="Probst A.J."/>
            <person name="Ladd B."/>
            <person name="Jarett J.K."/>
            <person name="Geller-Mcgrath D.E."/>
            <person name="Sieber C.M.K."/>
            <person name="Emerson J.B."/>
            <person name="Anantharaman K."/>
            <person name="Thomas B.C."/>
            <person name="Malmstrom R."/>
            <person name="Stieglmeier M."/>
            <person name="Klingl A."/>
            <person name="Woyke T."/>
            <person name="Ryan C.M."/>
            <person name="Banfield J.F."/>
        </authorList>
    </citation>
    <scope>NUCLEOTIDE SEQUENCE [LARGE SCALE GENOMIC DNA]</scope>
</reference>
<evidence type="ECO:0000313" key="2">
    <source>
        <dbReference type="Proteomes" id="UP000231453"/>
    </source>
</evidence>
<gene>
    <name evidence="1" type="ORF">COX80_03715</name>
</gene>